<sequence>MNCKDCLLYLLKWCCISVDVYDPAEDDRRESTYQPPPVTVRLPVDAEDTRQPLLIKSPTSEDSFEIV</sequence>
<name>A0A6C0CII4_9ZZZZ</name>
<evidence type="ECO:0000313" key="1">
    <source>
        <dbReference type="EMBL" id="QHT04586.1"/>
    </source>
</evidence>
<organism evidence="1">
    <name type="scientific">viral metagenome</name>
    <dbReference type="NCBI Taxonomy" id="1070528"/>
    <lineage>
        <taxon>unclassified sequences</taxon>
        <taxon>metagenomes</taxon>
        <taxon>organismal metagenomes</taxon>
    </lineage>
</organism>
<proteinExistence type="predicted"/>
<reference evidence="1" key="1">
    <citation type="journal article" date="2020" name="Nature">
        <title>Giant virus diversity and host interactions through global metagenomics.</title>
        <authorList>
            <person name="Schulz F."/>
            <person name="Roux S."/>
            <person name="Paez-Espino D."/>
            <person name="Jungbluth S."/>
            <person name="Walsh D.A."/>
            <person name="Denef V.J."/>
            <person name="McMahon K.D."/>
            <person name="Konstantinidis K.T."/>
            <person name="Eloe-Fadrosh E.A."/>
            <person name="Kyrpides N.C."/>
            <person name="Woyke T."/>
        </authorList>
    </citation>
    <scope>NUCLEOTIDE SEQUENCE</scope>
    <source>
        <strain evidence="1">GVMAG-M-3300021343-4</strain>
    </source>
</reference>
<dbReference type="AlphaFoldDB" id="A0A6C0CII4"/>
<protein>
    <submittedName>
        <fullName evidence="1">Uncharacterized protein</fullName>
    </submittedName>
</protein>
<accession>A0A6C0CII4</accession>
<dbReference type="EMBL" id="MN739435">
    <property type="protein sequence ID" value="QHT04586.1"/>
    <property type="molecule type" value="Genomic_DNA"/>
</dbReference>